<dbReference type="AlphaFoldDB" id="A0AAU6Q848"/>
<proteinExistence type="predicted"/>
<organism evidence="1">
    <name type="scientific">Deinococcus sp. VB142</name>
    <dbReference type="NCBI Taxonomy" id="3112952"/>
    <lineage>
        <taxon>Bacteria</taxon>
        <taxon>Thermotogati</taxon>
        <taxon>Deinococcota</taxon>
        <taxon>Deinococci</taxon>
        <taxon>Deinococcales</taxon>
        <taxon>Deinococcaceae</taxon>
        <taxon>Deinococcus</taxon>
    </lineage>
</organism>
<sequence length="75" mass="8839">MPKPKRENFKLNTWFERDRQHVEVVDAATESRTIVEWWDEDVTQAVEDGFLNRRDFLGSALEYADSVGLIPEDLR</sequence>
<evidence type="ECO:0000313" key="1">
    <source>
        <dbReference type="EMBL" id="WYF46328.1"/>
    </source>
</evidence>
<dbReference type="EMBL" id="CP149783">
    <property type="protein sequence ID" value="WYF46328.1"/>
    <property type="molecule type" value="Genomic_DNA"/>
</dbReference>
<accession>A0AAU6Q848</accession>
<protein>
    <submittedName>
        <fullName evidence="1">Uncharacterized protein</fullName>
    </submittedName>
</protein>
<reference evidence="1" key="1">
    <citation type="submission" date="2024-03" db="EMBL/GenBank/DDBJ databases">
        <title>Deinococcus weizhi sp. nov., isolated from human skin.</title>
        <authorList>
            <person name="Wei Z."/>
            <person name="Tian F."/>
            <person name="Yang C."/>
            <person name="Xin L.T."/>
            <person name="Wen Z.J."/>
            <person name="Lan K.C."/>
            <person name="Yu L."/>
            <person name="Zhe W."/>
            <person name="Dan F.D."/>
            <person name="Jun W."/>
            <person name="Rui Z."/>
            <person name="Yong X.J."/>
            <person name="Ting Y."/>
            <person name="Wei X."/>
            <person name="Xu Z.G."/>
            <person name="Xin Z."/>
            <person name="Dong F.G."/>
            <person name="Ni X.M."/>
            <person name="Zheng M.G."/>
            <person name="Chun Y."/>
            <person name="Qian W.X."/>
        </authorList>
    </citation>
    <scope>NUCLEOTIDE SEQUENCE</scope>
    <source>
        <strain evidence="1">VB142</strain>
    </source>
</reference>
<gene>
    <name evidence="1" type="ORF">WDJ50_14770</name>
</gene>
<dbReference type="RefSeq" id="WP_339097803.1">
    <property type="nucleotide sequence ID" value="NZ_CP149783.1"/>
</dbReference>
<name>A0AAU6Q848_9DEIO</name>